<proteinExistence type="predicted"/>
<protein>
    <submittedName>
        <fullName evidence="1">Uncharacterized protein</fullName>
    </submittedName>
</protein>
<evidence type="ECO:0000313" key="2">
    <source>
        <dbReference type="Proteomes" id="UP000185713"/>
    </source>
</evidence>
<dbReference type="AlphaFoldDB" id="A0A1L9C4T2"/>
<dbReference type="EMBL" id="JWTK01000002">
    <property type="protein sequence ID" value="OJH49493.1"/>
    <property type="molecule type" value="Genomic_DNA"/>
</dbReference>
<sequence length="35" mass="4060">MSTTNLKKPILCILLNYIKMANTFVTYSKIQAIKR</sequence>
<name>A0A1L9C4T2_9EURY</name>
<gene>
    <name evidence="1" type="ORF">MPF_0281</name>
</gene>
<organism evidence="1 2">
    <name type="scientific">Methanohalophilus portucalensis FDF-1</name>
    <dbReference type="NCBI Taxonomy" id="523843"/>
    <lineage>
        <taxon>Archaea</taxon>
        <taxon>Methanobacteriati</taxon>
        <taxon>Methanobacteriota</taxon>
        <taxon>Stenosarchaea group</taxon>
        <taxon>Methanomicrobia</taxon>
        <taxon>Methanosarcinales</taxon>
        <taxon>Methanosarcinaceae</taxon>
        <taxon>Methanohalophilus</taxon>
    </lineage>
</organism>
<reference evidence="1 2" key="1">
    <citation type="submission" date="2014-12" db="EMBL/GenBank/DDBJ databases">
        <title>The genome sequence of Methanohalophilus portucalensis strain FDF1.</title>
        <authorList>
            <person name="Lai M.-C."/>
            <person name="Lai S.-J."/>
        </authorList>
    </citation>
    <scope>NUCLEOTIDE SEQUENCE [LARGE SCALE GENOMIC DNA]</scope>
    <source>
        <strain evidence="1 2">FDF-1</strain>
    </source>
</reference>
<evidence type="ECO:0000313" key="1">
    <source>
        <dbReference type="EMBL" id="OJH49493.1"/>
    </source>
</evidence>
<accession>A0A1L9C4T2</accession>
<comment type="caution">
    <text evidence="1">The sequence shown here is derived from an EMBL/GenBank/DDBJ whole genome shotgun (WGS) entry which is preliminary data.</text>
</comment>
<dbReference type="Proteomes" id="UP000185713">
    <property type="component" value="Unassembled WGS sequence"/>
</dbReference>